<comment type="caution">
    <text evidence="1">The sequence shown here is derived from an EMBL/GenBank/DDBJ whole genome shotgun (WGS) entry which is preliminary data.</text>
</comment>
<evidence type="ECO:0000313" key="1">
    <source>
        <dbReference type="EMBL" id="KAF6213584.1"/>
    </source>
</evidence>
<dbReference type="SUPFAM" id="SSF50494">
    <property type="entry name" value="Trypsin-like serine proteases"/>
    <property type="match status" value="1"/>
</dbReference>
<dbReference type="InterPro" id="IPR009003">
    <property type="entry name" value="Peptidase_S1_PA"/>
</dbReference>
<protein>
    <submittedName>
        <fullName evidence="1">Uncharacterized protein</fullName>
    </submittedName>
</protein>
<organism evidence="1 2">
    <name type="scientific">Apolygus lucorum</name>
    <name type="common">Small green plant bug</name>
    <name type="synonym">Lygocoris lucorum</name>
    <dbReference type="NCBI Taxonomy" id="248454"/>
    <lineage>
        <taxon>Eukaryota</taxon>
        <taxon>Metazoa</taxon>
        <taxon>Ecdysozoa</taxon>
        <taxon>Arthropoda</taxon>
        <taxon>Hexapoda</taxon>
        <taxon>Insecta</taxon>
        <taxon>Pterygota</taxon>
        <taxon>Neoptera</taxon>
        <taxon>Paraneoptera</taxon>
        <taxon>Hemiptera</taxon>
        <taxon>Heteroptera</taxon>
        <taxon>Panheteroptera</taxon>
        <taxon>Cimicomorpha</taxon>
        <taxon>Miridae</taxon>
        <taxon>Mirini</taxon>
        <taxon>Apolygus</taxon>
    </lineage>
</organism>
<reference evidence="1" key="1">
    <citation type="journal article" date="2021" name="Mol. Ecol. Resour.">
        <title>Apolygus lucorum genome provides insights into omnivorousness and mesophyll feeding.</title>
        <authorList>
            <person name="Liu Y."/>
            <person name="Liu H."/>
            <person name="Wang H."/>
            <person name="Huang T."/>
            <person name="Liu B."/>
            <person name="Yang B."/>
            <person name="Yin L."/>
            <person name="Li B."/>
            <person name="Zhang Y."/>
            <person name="Zhang S."/>
            <person name="Jiang F."/>
            <person name="Zhang X."/>
            <person name="Ren Y."/>
            <person name="Wang B."/>
            <person name="Wang S."/>
            <person name="Lu Y."/>
            <person name="Wu K."/>
            <person name="Fan W."/>
            <person name="Wang G."/>
        </authorList>
    </citation>
    <scope>NUCLEOTIDE SEQUENCE</scope>
    <source>
        <strain evidence="1">12Hb</strain>
    </source>
</reference>
<keyword evidence="2" id="KW-1185">Reference proteome</keyword>
<name>A0A8S9XY88_APOLU</name>
<proteinExistence type="predicted"/>
<evidence type="ECO:0000313" key="2">
    <source>
        <dbReference type="Proteomes" id="UP000466442"/>
    </source>
</evidence>
<gene>
    <name evidence="1" type="ORF">GE061_011305</name>
</gene>
<dbReference type="Proteomes" id="UP000466442">
    <property type="component" value="Unassembled WGS sequence"/>
</dbReference>
<sequence>MSACRPLAYPYCRNKNQSTWPVFPDGKFTLDNPAQFEISWIPGTNDWDTALALCPDRDIVITACEPHVYTVYYASVYLKEDNKFTDPFGHYVKDHEYRFAGTRNAVEIVLHPKCAPHNTLQYDIGMITMEAPIMPNGPWIGFVPILATNTGLDDQDLEDEDSHLCYIAAFNELNTGMPR</sequence>
<dbReference type="AlphaFoldDB" id="A0A8S9XY88"/>
<dbReference type="EMBL" id="WIXP02000003">
    <property type="protein sequence ID" value="KAF6213584.1"/>
    <property type="molecule type" value="Genomic_DNA"/>
</dbReference>
<accession>A0A8S9XY88</accession>